<evidence type="ECO:0000256" key="2">
    <source>
        <dbReference type="ARBA" id="ARBA00022692"/>
    </source>
</evidence>
<sequence length="311" mass="35333">MESRKERREQHTEKKSRKKKIIAIIIILLLIIGGLLAYLYYKVGQTVDEMHTPVEAINQEEVKDAIDNKETINILLLGVDEREGDVGRSDTMVLASLNPHTNEMLRFNIPRDTFVEIPGRGMDKINHAYAFGGSDLSVQTVENFLDTEVHFYSRINMEGLQDVVDAIGGVTVTNDQAFSHGGHDFREGEIDLNGEQALIFSRMRKQDPEGDLGRNDRQQQIIDAFMDEAASFDSVARVNPLLDAAGTNAESNVEMDDMRNLFLHYRGARDETIKEEIQGSGQRMNGLWYYVVSDEEQQRIRSLLSEHMEAR</sequence>
<evidence type="ECO:0000259" key="6">
    <source>
        <dbReference type="Pfam" id="PF03816"/>
    </source>
</evidence>
<dbReference type="Pfam" id="PF03816">
    <property type="entry name" value="LytR_cpsA_psr"/>
    <property type="match status" value="1"/>
</dbReference>
<name>A0A2I0QTX9_9BACI</name>
<dbReference type="PANTHER" id="PTHR33392:SF6">
    <property type="entry name" value="POLYISOPRENYL-TEICHOIC ACID--PEPTIDOGLYCAN TEICHOIC ACID TRANSFERASE TAGU"/>
    <property type="match status" value="1"/>
</dbReference>
<protein>
    <submittedName>
        <fullName evidence="7">Transcriptional regulator LytR</fullName>
    </submittedName>
</protein>
<evidence type="ECO:0000313" key="8">
    <source>
        <dbReference type="Proteomes" id="UP000243524"/>
    </source>
</evidence>
<dbReference type="GO" id="GO:0071555">
    <property type="term" value="P:cell wall organization"/>
    <property type="evidence" value="ECO:0007669"/>
    <property type="project" value="UniProtKB-KW"/>
</dbReference>
<evidence type="ECO:0000313" key="7">
    <source>
        <dbReference type="EMBL" id="PKR77776.1"/>
    </source>
</evidence>
<reference evidence="7 8" key="1">
    <citation type="submission" date="2017-06" db="EMBL/GenBank/DDBJ databases">
        <title>the draft geome sequence of Illustriluteabacillus marina B3227.</title>
        <authorList>
            <person name="He R.-H."/>
            <person name="Du Z.-J."/>
        </authorList>
    </citation>
    <scope>NUCLEOTIDE SEQUENCE [LARGE SCALE GENOMIC DNA]</scope>
    <source>
        <strain evidence="7 8">B3227</strain>
    </source>
</reference>
<dbReference type="Gene3D" id="3.40.630.190">
    <property type="entry name" value="LCP protein"/>
    <property type="match status" value="1"/>
</dbReference>
<dbReference type="RefSeq" id="WP_101331384.1">
    <property type="nucleotide sequence ID" value="NZ_PJNH01000002.1"/>
</dbReference>
<evidence type="ECO:0000256" key="4">
    <source>
        <dbReference type="ARBA" id="ARBA00022989"/>
    </source>
</evidence>
<dbReference type="PANTHER" id="PTHR33392">
    <property type="entry name" value="POLYISOPRENYL-TEICHOIC ACID--PEPTIDOGLYCAN TEICHOIC ACID TRANSFERASE TAGU"/>
    <property type="match status" value="1"/>
</dbReference>
<dbReference type="Proteomes" id="UP000243524">
    <property type="component" value="Unassembled WGS sequence"/>
</dbReference>
<proteinExistence type="inferred from homology"/>
<dbReference type="InterPro" id="IPR004474">
    <property type="entry name" value="LytR_CpsA_psr"/>
</dbReference>
<dbReference type="NCBIfam" id="TIGR00350">
    <property type="entry name" value="lytR_cpsA_psr"/>
    <property type="match status" value="1"/>
</dbReference>
<feature type="transmembrane region" description="Helical" evidence="5">
    <location>
        <begin position="21"/>
        <end position="41"/>
    </location>
</feature>
<comment type="caution">
    <text evidence="7">The sequence shown here is derived from an EMBL/GenBank/DDBJ whole genome shotgun (WGS) entry which is preliminary data.</text>
</comment>
<dbReference type="InterPro" id="IPR050922">
    <property type="entry name" value="LytR/CpsA/Psr_CW_biosynth"/>
</dbReference>
<dbReference type="EMBL" id="PJNH01000002">
    <property type="protein sequence ID" value="PKR77776.1"/>
    <property type="molecule type" value="Genomic_DNA"/>
</dbReference>
<feature type="domain" description="Cell envelope-related transcriptional attenuator" evidence="6">
    <location>
        <begin position="88"/>
        <end position="230"/>
    </location>
</feature>
<keyword evidence="3" id="KW-0735">Signal-anchor</keyword>
<organism evidence="7 8">
    <name type="scientific">Halalkalibacillus sediminis</name>
    <dbReference type="NCBI Taxonomy" id="2018042"/>
    <lineage>
        <taxon>Bacteria</taxon>
        <taxon>Bacillati</taxon>
        <taxon>Bacillota</taxon>
        <taxon>Bacilli</taxon>
        <taxon>Bacillales</taxon>
        <taxon>Bacillaceae</taxon>
        <taxon>Halalkalibacillus</taxon>
    </lineage>
</organism>
<keyword evidence="5" id="KW-0472">Membrane</keyword>
<comment type="similarity">
    <text evidence="1">Belongs to the LytR/CpsA/Psr (LCP) family.</text>
</comment>
<keyword evidence="8" id="KW-1185">Reference proteome</keyword>
<evidence type="ECO:0000256" key="3">
    <source>
        <dbReference type="ARBA" id="ARBA00022968"/>
    </source>
</evidence>
<evidence type="ECO:0000256" key="5">
    <source>
        <dbReference type="SAM" id="Phobius"/>
    </source>
</evidence>
<dbReference type="AlphaFoldDB" id="A0A2I0QTX9"/>
<keyword evidence="4 5" id="KW-1133">Transmembrane helix</keyword>
<dbReference type="OrthoDB" id="27330at2"/>
<gene>
    <name evidence="7" type="ORF">CEY16_07545</name>
</gene>
<accession>A0A2I0QTX9</accession>
<keyword evidence="2 5" id="KW-0812">Transmembrane</keyword>
<evidence type="ECO:0000256" key="1">
    <source>
        <dbReference type="ARBA" id="ARBA00006068"/>
    </source>
</evidence>